<evidence type="ECO:0000313" key="2">
    <source>
        <dbReference type="Proteomes" id="UP000027265"/>
    </source>
</evidence>
<organism evidence="1 2">
    <name type="scientific">Jaapia argillacea MUCL 33604</name>
    <dbReference type="NCBI Taxonomy" id="933084"/>
    <lineage>
        <taxon>Eukaryota</taxon>
        <taxon>Fungi</taxon>
        <taxon>Dikarya</taxon>
        <taxon>Basidiomycota</taxon>
        <taxon>Agaricomycotina</taxon>
        <taxon>Agaricomycetes</taxon>
        <taxon>Agaricomycetidae</taxon>
        <taxon>Jaapiales</taxon>
        <taxon>Jaapiaceae</taxon>
        <taxon>Jaapia</taxon>
    </lineage>
</organism>
<keyword evidence="2" id="KW-1185">Reference proteome</keyword>
<dbReference type="EMBL" id="KL197715">
    <property type="protein sequence ID" value="KDQ59890.1"/>
    <property type="molecule type" value="Genomic_DNA"/>
</dbReference>
<dbReference type="AlphaFoldDB" id="A0A067Q186"/>
<dbReference type="HOGENOM" id="CLU_1209986_0_0_1"/>
<accession>A0A067Q186</accession>
<dbReference type="InParanoid" id="A0A067Q186"/>
<name>A0A067Q186_9AGAM</name>
<proteinExistence type="predicted"/>
<reference evidence="2" key="1">
    <citation type="journal article" date="2014" name="Proc. Natl. Acad. Sci. U.S.A.">
        <title>Extensive sampling of basidiomycete genomes demonstrates inadequacy of the white-rot/brown-rot paradigm for wood decay fungi.</title>
        <authorList>
            <person name="Riley R."/>
            <person name="Salamov A.A."/>
            <person name="Brown D.W."/>
            <person name="Nagy L.G."/>
            <person name="Floudas D."/>
            <person name="Held B.W."/>
            <person name="Levasseur A."/>
            <person name="Lombard V."/>
            <person name="Morin E."/>
            <person name="Otillar R."/>
            <person name="Lindquist E.A."/>
            <person name="Sun H."/>
            <person name="LaButti K.M."/>
            <person name="Schmutz J."/>
            <person name="Jabbour D."/>
            <person name="Luo H."/>
            <person name="Baker S.E."/>
            <person name="Pisabarro A.G."/>
            <person name="Walton J.D."/>
            <person name="Blanchette R.A."/>
            <person name="Henrissat B."/>
            <person name="Martin F."/>
            <person name="Cullen D."/>
            <person name="Hibbett D.S."/>
            <person name="Grigoriev I.V."/>
        </authorList>
    </citation>
    <scope>NUCLEOTIDE SEQUENCE [LARGE SCALE GENOMIC DNA]</scope>
    <source>
        <strain evidence="2">MUCL 33604</strain>
    </source>
</reference>
<protein>
    <submittedName>
        <fullName evidence="1">Uncharacterized protein</fullName>
    </submittedName>
</protein>
<evidence type="ECO:0000313" key="1">
    <source>
        <dbReference type="EMBL" id="KDQ59890.1"/>
    </source>
</evidence>
<dbReference type="Proteomes" id="UP000027265">
    <property type="component" value="Unassembled WGS sequence"/>
</dbReference>
<sequence length="229" mass="25592">MSLIPSHLTRIQHLELVSTSTSADSQNHIDSLNQLAHTLISLAILRTCNLMTPADRFENLRHLTLDLTAFIPNQFAIPLAIQLTLVFDQFPPKLVTLTILVPFYEDFDAAISEESTDLQRSIRQSLTKALLSSMPPVHSLKYIYIEGSKSIWGPTTEGFAISLEPKGIKVTFVLLDGLNKLMASRRSHLRSQDYGGSSFGKPWHPTRFTGVFGRSCVPRYIPSLKLDAK</sequence>
<gene>
    <name evidence="1" type="ORF">JAAARDRAFT_635418</name>
</gene>